<dbReference type="AlphaFoldDB" id="A0A7D5EHU9"/>
<name>A0A7D5EHU9_9EURY</name>
<reference evidence="1 2" key="1">
    <citation type="submission" date="2020-06" db="EMBL/GenBank/DDBJ databases">
        <title>Methanolobus halotolerans sp. nov., isolated from a saline lake Tus in Siberia.</title>
        <authorList>
            <person name="Shen Y."/>
            <person name="Chen S.-C."/>
            <person name="Lai M.-C."/>
            <person name="Huang H.-H."/>
            <person name="Chiu H.-H."/>
            <person name="Tang S.-L."/>
            <person name="Rogozin D.Y."/>
            <person name="Degermendzhy A.G."/>
        </authorList>
    </citation>
    <scope>NUCLEOTIDE SEQUENCE [LARGE SCALE GENOMIC DNA]</scope>
    <source>
        <strain evidence="1 2">DSM 21339</strain>
    </source>
</reference>
<dbReference type="InterPro" id="IPR046142">
    <property type="entry name" value="DUF6144"/>
</dbReference>
<dbReference type="Proteomes" id="UP000509594">
    <property type="component" value="Chromosome"/>
</dbReference>
<keyword evidence="2" id="KW-1185">Reference proteome</keyword>
<evidence type="ECO:0000313" key="2">
    <source>
        <dbReference type="Proteomes" id="UP000509594"/>
    </source>
</evidence>
<evidence type="ECO:0000313" key="1">
    <source>
        <dbReference type="EMBL" id="QLC50820.1"/>
    </source>
</evidence>
<protein>
    <submittedName>
        <fullName evidence="1">Uncharacterized protein</fullName>
    </submittedName>
</protein>
<sequence length="136" mass="15815">MDTWVKQLLKSLDENLDEKVKIKVMESCGEECPFTHLTDEKLLNIRDLAANEDEFLKELSRQWRVSIENDEVYVVFDRCYCPLVNENTEGASKTLCFCTLGNLKKKFRLGLGRDVDVKMEKTILAGDNECRFRIMV</sequence>
<proteinExistence type="predicted"/>
<dbReference type="EMBL" id="CP058215">
    <property type="protein sequence ID" value="QLC50820.1"/>
    <property type="molecule type" value="Genomic_DNA"/>
</dbReference>
<gene>
    <name evidence="1" type="ORF">HWN40_11550</name>
</gene>
<accession>A0A7D5EHU9</accession>
<organism evidence="1 2">
    <name type="scientific">Methanolobus zinderi</name>
    <dbReference type="NCBI Taxonomy" id="536044"/>
    <lineage>
        <taxon>Archaea</taxon>
        <taxon>Methanobacteriati</taxon>
        <taxon>Methanobacteriota</taxon>
        <taxon>Stenosarchaea group</taxon>
        <taxon>Methanomicrobia</taxon>
        <taxon>Methanosarcinales</taxon>
        <taxon>Methanosarcinaceae</taxon>
        <taxon>Methanolobus</taxon>
    </lineage>
</organism>
<dbReference type="RefSeq" id="WP_176965875.1">
    <property type="nucleotide sequence ID" value="NZ_CP058215.1"/>
</dbReference>
<dbReference type="GeneID" id="55822319"/>
<dbReference type="OrthoDB" id="123944at2157"/>
<dbReference type="Pfam" id="PF19641">
    <property type="entry name" value="DUF6144"/>
    <property type="match status" value="1"/>
</dbReference>
<dbReference type="KEGG" id="mzi:HWN40_11550"/>